<sequence>RGAFKFRITMLYPNGLWDTELKPLRLLVKDLIEKKYGVGTQPPTGFYLPFKDGNLSLSKKTSEPYEGFVDSKVVNAASDYKRPVVDGGNADKGIKPQEIIDPSEIYAGCYCKASVNAYLWDNVGGQGVSIGFLALQKVKDGKPFSAFADAAEDFEPITSELLDTNKEALFVAGGVETGNKVQPKLLDQI</sequence>
<dbReference type="Pfam" id="PF10991">
    <property type="entry name" value="Enc34_ssDNA-bd"/>
    <property type="match status" value="1"/>
</dbReference>
<accession>A0A0F9EFI3</accession>
<proteinExistence type="predicted"/>
<organism evidence="1">
    <name type="scientific">marine sediment metagenome</name>
    <dbReference type="NCBI Taxonomy" id="412755"/>
    <lineage>
        <taxon>unclassified sequences</taxon>
        <taxon>metagenomes</taxon>
        <taxon>ecological metagenomes</taxon>
    </lineage>
</organism>
<feature type="non-terminal residue" evidence="1">
    <location>
        <position position="1"/>
    </location>
</feature>
<name>A0A0F9EFI3_9ZZZZ</name>
<dbReference type="EMBL" id="LAZR01027667">
    <property type="protein sequence ID" value="KKL65016.1"/>
    <property type="molecule type" value="Genomic_DNA"/>
</dbReference>
<evidence type="ECO:0000313" key="1">
    <source>
        <dbReference type="EMBL" id="KKL65016.1"/>
    </source>
</evidence>
<dbReference type="InterPro" id="IPR012340">
    <property type="entry name" value="NA-bd_OB-fold"/>
</dbReference>
<dbReference type="AlphaFoldDB" id="A0A0F9EFI3"/>
<gene>
    <name evidence="1" type="ORF">LCGC14_2159210</name>
</gene>
<dbReference type="InterPro" id="IPR022595">
    <property type="entry name" value="Enc34_ssDNA-bd"/>
</dbReference>
<reference evidence="1" key="1">
    <citation type="journal article" date="2015" name="Nature">
        <title>Complex archaea that bridge the gap between prokaryotes and eukaryotes.</title>
        <authorList>
            <person name="Spang A."/>
            <person name="Saw J.H."/>
            <person name="Jorgensen S.L."/>
            <person name="Zaremba-Niedzwiedzka K."/>
            <person name="Martijn J."/>
            <person name="Lind A.E."/>
            <person name="van Eijk R."/>
            <person name="Schleper C."/>
            <person name="Guy L."/>
            <person name="Ettema T.J."/>
        </authorList>
    </citation>
    <scope>NUCLEOTIDE SEQUENCE</scope>
</reference>
<protein>
    <submittedName>
        <fullName evidence="1">Uncharacterized protein</fullName>
    </submittedName>
</protein>
<dbReference type="SUPFAM" id="SSF50249">
    <property type="entry name" value="Nucleic acid-binding proteins"/>
    <property type="match status" value="1"/>
</dbReference>
<dbReference type="Gene3D" id="2.40.50.140">
    <property type="entry name" value="Nucleic acid-binding proteins"/>
    <property type="match status" value="1"/>
</dbReference>
<comment type="caution">
    <text evidence="1">The sequence shown here is derived from an EMBL/GenBank/DDBJ whole genome shotgun (WGS) entry which is preliminary data.</text>
</comment>